<evidence type="ECO:0000313" key="3">
    <source>
        <dbReference type="Proteomes" id="UP001056455"/>
    </source>
</evidence>
<dbReference type="InterPro" id="IPR036452">
    <property type="entry name" value="Ribo_hydro-like"/>
</dbReference>
<dbReference type="Proteomes" id="UP001056455">
    <property type="component" value="Chromosome"/>
</dbReference>
<gene>
    <name evidence="2" type="ORF">NF556_15870</name>
</gene>
<reference evidence="2" key="1">
    <citation type="submission" date="2022-06" db="EMBL/GenBank/DDBJ databases">
        <title>Ornithinimicrobium HY1793.</title>
        <authorList>
            <person name="Huang Y."/>
        </authorList>
    </citation>
    <scope>NUCLEOTIDE SEQUENCE</scope>
    <source>
        <strain evidence="2">HY1793</strain>
    </source>
</reference>
<dbReference type="Gene3D" id="3.90.245.10">
    <property type="entry name" value="Ribonucleoside hydrolase-like"/>
    <property type="match status" value="1"/>
</dbReference>
<evidence type="ECO:0000259" key="1">
    <source>
        <dbReference type="Pfam" id="PF01156"/>
    </source>
</evidence>
<sequence length="325" mass="35114">MQKHQIIIDNDTAQDDCVTILLGLTDPTANVRAITTVAGNVPFDRQVANAQITLSVAGKLGEVPLHLGCRQPMLRPWVSAEDVHGDGSGGLQIDLDPGAISEEHAVDALIRLTAEQPGEISIVAIGPLTNIATAVVKDRAFVKNVKSLFIMGGSNNGRGNTTPAAEFNFYVDPHAAQIVMDAGFEDLHIVTWDPITIRDATYSRAQYDRLTSIDTPIAKLFKKVCDATLDFNESVGIDGSTHPDSITLAALLHPELILEEGRYRVDVETQSELTMGYSAMAWEKFGLQANAHVAERLDGAAFYALLEQMLHTPSVPSRPVHGLEA</sequence>
<keyword evidence="2" id="KW-0378">Hydrolase</keyword>
<dbReference type="PANTHER" id="PTHR46190">
    <property type="entry name" value="SI:CH211-201H21.5-RELATED"/>
    <property type="match status" value="1"/>
</dbReference>
<accession>A0ABY4YR60</accession>
<dbReference type="InterPro" id="IPR052775">
    <property type="entry name" value="IUN_hydrolase"/>
</dbReference>
<proteinExistence type="predicted"/>
<keyword evidence="3" id="KW-1185">Reference proteome</keyword>
<dbReference type="InterPro" id="IPR001910">
    <property type="entry name" value="Inosine/uridine_hydrolase_dom"/>
</dbReference>
<organism evidence="2 3">
    <name type="scientific">Ornithinimicrobium faecis</name>
    <dbReference type="NCBI Taxonomy" id="2934158"/>
    <lineage>
        <taxon>Bacteria</taxon>
        <taxon>Bacillati</taxon>
        <taxon>Actinomycetota</taxon>
        <taxon>Actinomycetes</taxon>
        <taxon>Micrococcales</taxon>
        <taxon>Ornithinimicrobiaceae</taxon>
        <taxon>Ornithinimicrobium</taxon>
    </lineage>
</organism>
<dbReference type="GO" id="GO:0016787">
    <property type="term" value="F:hydrolase activity"/>
    <property type="evidence" value="ECO:0007669"/>
    <property type="project" value="UniProtKB-KW"/>
</dbReference>
<dbReference type="RefSeq" id="WP_252591997.1">
    <property type="nucleotide sequence ID" value="NZ_CP099489.1"/>
</dbReference>
<dbReference type="SUPFAM" id="SSF53590">
    <property type="entry name" value="Nucleoside hydrolase"/>
    <property type="match status" value="1"/>
</dbReference>
<name>A0ABY4YR60_9MICO</name>
<dbReference type="PANTHER" id="PTHR46190:SF1">
    <property type="entry name" value="SI:CH211-201H21.5"/>
    <property type="match status" value="1"/>
</dbReference>
<feature type="domain" description="Inosine/uridine-preferring nucleoside hydrolase" evidence="1">
    <location>
        <begin position="6"/>
        <end position="303"/>
    </location>
</feature>
<dbReference type="EMBL" id="CP099489">
    <property type="protein sequence ID" value="USQ79082.1"/>
    <property type="molecule type" value="Genomic_DNA"/>
</dbReference>
<protein>
    <submittedName>
        <fullName evidence="2">Nucleoside hydrolase</fullName>
    </submittedName>
</protein>
<dbReference type="Pfam" id="PF01156">
    <property type="entry name" value="IU_nuc_hydro"/>
    <property type="match status" value="1"/>
</dbReference>
<evidence type="ECO:0000313" key="2">
    <source>
        <dbReference type="EMBL" id="USQ79082.1"/>
    </source>
</evidence>